<dbReference type="Proteomes" id="UP000033647">
    <property type="component" value="Unassembled WGS sequence"/>
</dbReference>
<feature type="region of interest" description="C-terminal hotdog fold" evidence="6">
    <location>
        <begin position="982"/>
        <end position="1146"/>
    </location>
</feature>
<evidence type="ECO:0000259" key="8">
    <source>
        <dbReference type="PROSITE" id="PS52004"/>
    </source>
</evidence>
<evidence type="ECO:0000256" key="1">
    <source>
        <dbReference type="ARBA" id="ARBA00022450"/>
    </source>
</evidence>
<dbReference type="InterPro" id="IPR049900">
    <property type="entry name" value="PKS_mFAS_DH"/>
</dbReference>
<dbReference type="PROSITE" id="PS52019">
    <property type="entry name" value="PKS_MFAS_DH"/>
    <property type="match status" value="1"/>
</dbReference>
<dbReference type="PROSITE" id="PS00012">
    <property type="entry name" value="PHOSPHOPANTETHEINE"/>
    <property type="match status" value="1"/>
</dbReference>
<dbReference type="CDD" id="cd00833">
    <property type="entry name" value="PKS"/>
    <property type="match status" value="1"/>
</dbReference>
<keyword evidence="11" id="KW-1185">Reference proteome</keyword>
<keyword evidence="4" id="KW-0808">Transferase</keyword>
<dbReference type="CDD" id="cd02440">
    <property type="entry name" value="AdoMet_MTases"/>
    <property type="match status" value="1"/>
</dbReference>
<evidence type="ECO:0000256" key="5">
    <source>
        <dbReference type="ARBA" id="ARBA00023268"/>
    </source>
</evidence>
<evidence type="ECO:0000256" key="4">
    <source>
        <dbReference type="ARBA" id="ARBA00022679"/>
    </source>
</evidence>
<evidence type="ECO:0000256" key="2">
    <source>
        <dbReference type="ARBA" id="ARBA00022553"/>
    </source>
</evidence>
<feature type="region of interest" description="N-terminal hotdog fold" evidence="6">
    <location>
        <begin position="831"/>
        <end position="967"/>
    </location>
</feature>
<feature type="domain" description="Ketosynthase family 3 (KS3)" evidence="8">
    <location>
        <begin position="1"/>
        <end position="323"/>
    </location>
</feature>
<feature type="domain" description="PKS/mFAS DH" evidence="9">
    <location>
        <begin position="831"/>
        <end position="1146"/>
    </location>
</feature>
<dbReference type="Gene3D" id="3.40.50.720">
    <property type="entry name" value="NAD(P)-binding Rossmann-like Domain"/>
    <property type="match status" value="2"/>
</dbReference>
<dbReference type="SUPFAM" id="SSF52151">
    <property type="entry name" value="FabD/lysophospholipase-like"/>
    <property type="match status" value="1"/>
</dbReference>
<proteinExistence type="predicted"/>
<dbReference type="Pfam" id="PF21089">
    <property type="entry name" value="PKS_DH_N"/>
    <property type="match status" value="1"/>
</dbReference>
<dbReference type="SUPFAM" id="SSF51735">
    <property type="entry name" value="NAD(P)-binding Rossmann-fold domains"/>
    <property type="match status" value="2"/>
</dbReference>
<dbReference type="Gene3D" id="3.10.129.110">
    <property type="entry name" value="Polyketide synthase dehydratase"/>
    <property type="match status" value="1"/>
</dbReference>
<dbReference type="PROSITE" id="PS52004">
    <property type="entry name" value="KS3_2"/>
    <property type="match status" value="1"/>
</dbReference>
<dbReference type="InterPro" id="IPR016036">
    <property type="entry name" value="Malonyl_transacylase_ACP-bd"/>
</dbReference>
<dbReference type="InterPro" id="IPR013120">
    <property type="entry name" value="FAR_NAD-bd"/>
</dbReference>
<dbReference type="Pfam" id="PF14765">
    <property type="entry name" value="PS-DH"/>
    <property type="match status" value="1"/>
</dbReference>
<dbReference type="SUPFAM" id="SSF53901">
    <property type="entry name" value="Thiolase-like"/>
    <property type="match status" value="2"/>
</dbReference>
<dbReference type="InterPro" id="IPR050091">
    <property type="entry name" value="PKS_NRPS_Biosynth_Enz"/>
</dbReference>
<dbReference type="PANTHER" id="PTHR43775:SF20">
    <property type="entry name" value="HYBRID PKS-NRPS SYNTHETASE APDA"/>
    <property type="match status" value="1"/>
</dbReference>
<keyword evidence="5" id="KW-0511">Multifunctional enzyme</keyword>
<evidence type="ECO:0000256" key="3">
    <source>
        <dbReference type="ARBA" id="ARBA00022603"/>
    </source>
</evidence>
<dbReference type="InterPro" id="IPR016035">
    <property type="entry name" value="Acyl_Trfase/lysoPLipase"/>
</dbReference>
<dbReference type="InterPro" id="IPR049552">
    <property type="entry name" value="PKS_DH_N"/>
</dbReference>
<dbReference type="InterPro" id="IPR001227">
    <property type="entry name" value="Ac_transferase_dom_sf"/>
</dbReference>
<dbReference type="GO" id="GO:0008168">
    <property type="term" value="F:methyltransferase activity"/>
    <property type="evidence" value="ECO:0007669"/>
    <property type="project" value="UniProtKB-KW"/>
</dbReference>
<accession>A0A0F4GDS8</accession>
<dbReference type="InterPro" id="IPR006162">
    <property type="entry name" value="Ppantetheine_attach_site"/>
</dbReference>
<dbReference type="GO" id="GO:0044550">
    <property type="term" value="P:secondary metabolite biosynthetic process"/>
    <property type="evidence" value="ECO:0007669"/>
    <property type="project" value="TreeGrafter"/>
</dbReference>
<dbReference type="InterPro" id="IPR014030">
    <property type="entry name" value="Ketoacyl_synth_N"/>
</dbReference>
<dbReference type="Gene3D" id="3.40.47.10">
    <property type="match status" value="1"/>
</dbReference>
<dbReference type="SMART" id="SM00825">
    <property type="entry name" value="PKS_KS"/>
    <property type="match status" value="1"/>
</dbReference>
<gene>
    <name evidence="10" type="ORF">TI39_contig4104g00011</name>
</gene>
<dbReference type="Gene3D" id="3.40.50.150">
    <property type="entry name" value="Vaccinia Virus protein VP39"/>
    <property type="match status" value="1"/>
</dbReference>
<comment type="caution">
    <text evidence="10">The sequence shown here is derived from an EMBL/GenBank/DDBJ whole genome shotgun (WGS) entry which is preliminary data.</text>
</comment>
<dbReference type="Pfam" id="PF08659">
    <property type="entry name" value="KR"/>
    <property type="match status" value="1"/>
</dbReference>
<dbReference type="SMART" id="SM00827">
    <property type="entry name" value="PKS_AT"/>
    <property type="match status" value="1"/>
</dbReference>
<reference evidence="10 11" key="1">
    <citation type="submission" date="2015-03" db="EMBL/GenBank/DDBJ databases">
        <title>RNA-seq based gene annotation and comparative genomics of four Zymoseptoria species reveal species-specific pathogenicity related genes and transposable element activity.</title>
        <authorList>
            <person name="Grandaubert J."/>
            <person name="Bhattacharyya A."/>
            <person name="Stukenbrock E.H."/>
        </authorList>
    </citation>
    <scope>NUCLEOTIDE SEQUENCE [LARGE SCALE GENOMIC DNA]</scope>
    <source>
        <strain evidence="10 11">Zb18110</strain>
    </source>
</reference>
<sequence>MEALSGSDTCVYAGSMTADYDAMGTRDLDQLPTYAAVGTSRAILSNRISYFFNWTGASVTIDTACSSSLVALHSAVQALRSGDSATGVVCGSNLILGPECFIIESNVKMLSPDGLSRMWDKDANGYARGEGLAALVIKPLSAALRDNDHIECIIRETGLNQDGHTPGLTMPSPHSQRDLIRRTYAKAGLDLSKQSDRPQYFEAHGTGTPAGDPVEAEAIHSAFHQSTNTQPLYVGSIKTVLGHTEGTAGLAGVIKTALALQNSCIPPNLHFNELNPSIQPFYQNLKVLRSHADWPQLEPGQARRASVNSFGFGGTNAHAILEGYECELADAHAGSNVSSTVFAPFVFSAGSDKALRNNIEAYIEFLGGNSDCNASDLAYTLRDRRSLLQYRLAIPAPDCAALKEKLINFIAGNSSAGEEGIVRSLSKVGSERSKVLGVFTGQGAQYAAMGAELIRASIFARQTIKDLESVLQNLPEEDRPSWSLENELLATEPQSRIGESALSQPLNTAIQIMLVDILHAAGVKFDTVIGHSSGEIAAAYAAGFLSARDAMCISYYRGVCCQYAKSPNGNVAGAMLAVGTTMDDAVELCQDETFAGRISLAAVNSPSSVTISGDSDAIEELAIILEDEKKFQRRLRVDKAYHSLHMRSCAEEYRKSMLRAGVSVIKSSQARPCQWFSSVYDGQLVDESLQIDGDYWLKNLTQPVLFSSALSTAVQSSDYDAALEVGPHPALEVPATQTMQEVLSKSIPYSGTLRRKEKSVLSLSATLGFLWSRLDRRGVNLDSFEKQMTGNEVPKNRLLTGLPRYQWNHDAKYWSESRRSQHLRSRSEPVHPLLGHISPDSSSHSHAVRWKHVLKPSEMPWLNGHAVQNQIVFPAAGYISTAIEAVRVLAKGEAIQLIGLDHFVIHRAVPFSSAEDSVEVLVEISQITRSHDNQEMTANFSYCAALVGTTDLSLIATAAVRVRFAEPSIALFAERQPEPPHMIDVKPQRMYDWLARLEYNFSDPFGGLTKLRRKLGLSRCTGKLAQRDIDTAELWLHPADLDAAFQAVNLSFSYPGDEQIRHLHLPTTISSILVNPAALKAAVSATDRAPADCFDVDAVWNPSDPLTPTSGFSGNARMYFGPGESPCAAVQIDDIVLRPIGDANDERKIYHGLDYVSTQLDGMAAAENLTITDHTLKLQQTIHRIIHFYAQQFDREVPASSDLRTAGTITGHYLNYCQHIVAELKQGTSKWAKSEWLSDTKEDVMKALRQLGPDAENTADVQLVLLIGETMPRVFRGEADMLEEMRLSGLLDTFYRYGAGLQEATMWLTAVLKQITDRSPHLRMVELGAGTAAASKDILKMMGRNFDHYTLTDISSSFAEGALESLASWGDRVSFKTCNVEVDPVEQGFVEAEYDVAIASQILHATTSLDETVRNVRRLLKPGGWLLIGELSPDGKVRDVGSFIFGTLSGWWNGVNEGRDLSPFASFSEWDEILQRNGFAGIEIRTPEHIAQAYGIVTIAAQAVDSRVSVLRSPLSSPANLDVDEILIIGGQTEATVHVVDDFQQLFAGLGARVKLYNRIEDLDTHLDRPGAAVISLADVDNAIFENMTSDRWTKFQQLFLGHKQLLWVTVGRMKDSLYSNMTVGFGRGAINEEADLRLQHIDFANVAQLNANRIAEAFVRFTNQSLIAGSSKHDILHTDEREYIVDEQGRELVPRITHQTQSNDRLRSVRRAVTYETDLRNQNVSLEQNSSGAFLRQLSRFDEAKYGDDLIELRTTYSMLSAIRTPYGFQSLVMGTDEVGQQYLALADSVASVQKVDARCTARVEGANLDDSALLYSVAIRLVTLAVFETAGSGQQMIVHDAPTDMAASFTAKAQERGVQLIFTTARKNEALRSAIGTARYVHLQPYAGAAEIGSQLLDTKVSALVDFAPQSSSLSTTLRAVLSSTCRKETLSTLMVPVAISNCRSDSSKDSLGRILSDCLQTSEPETQASPFAELKCITVGEATGPEQARLNMVELAVVDWTKESSLPARICRLDVSPMFKPDKTYWLCGLSGALGISICDWMISRGVRNMVISSRNPRMDQRWVDNHHSIGATIKIMSCDVTDETALRKVHQDIVDALPPVAGVVSAAMVLRDVAVCNMQYDQLQDVIRPKVLGSIHLDRIFWDDDLDFFIALSSTNAIIGNPGQANYAAANMGMAGVAARRRHRGLRASVAHVGAIIGVGYVTDSIERLEQTVSMTNMIHVSEQEVHQMIAEVFEGGFENASVPPELVMGLKEVSRLEPGQSKWVEDPKFCRLVLPASAKDGDRGTPGAAEESVAERLEGCKDQKEVHQTLKQAFGAQMRKILFIKLSDDEVMESVSSTLGLDSLIAVDIRSWIMKTFSVNVPVLQIMSADARISDIVATTMRDLPTRMTPLLDRGSPAADGGGSTSVTDSDVTNSDQRSRSSATTPPPEGLSPTKAHATSASYWDEESLAPQDISLRDDAPAPRKIPEVVLLTGSTGLLGHHVLSALLEQTSIRKVICIGIRRLSDRLAAGELPANNDRIEYHEGDLAVPGFGLSKTEQARIFDDVDAIIHNGADTSHMKSYIQVRDSNVESTRQLIRLCAARRVPFHYVSSAGIALASDVSPFPSIRANGTSEKLEELSRHGSQGYMCSKWVCERMLENSHAQYQLPVYIQRPSTIIRSGEDATTARASFDWVNTLLQYAHKIRAAPQVRHNQGALDLVSVETCCNDIIAGLSTVHNGVKYQNNVGDIVIPMSKLSDLAMEEGHAEPYVKLPWEEWSKKAIDAGLNPAVATLIEHIDEPGAPSYPALARAKGKE</sequence>
<dbReference type="SMART" id="SM00822">
    <property type="entry name" value="PKS_KR"/>
    <property type="match status" value="1"/>
</dbReference>
<dbReference type="InterPro" id="IPR014031">
    <property type="entry name" value="Ketoacyl_synth_C"/>
</dbReference>
<dbReference type="STRING" id="1047168.A0A0F4GDS8"/>
<dbReference type="Pfam" id="PF00109">
    <property type="entry name" value="ketoacyl-synt"/>
    <property type="match status" value="1"/>
</dbReference>
<organism evidence="10 11">
    <name type="scientific">Zymoseptoria brevis</name>
    <dbReference type="NCBI Taxonomy" id="1047168"/>
    <lineage>
        <taxon>Eukaryota</taxon>
        <taxon>Fungi</taxon>
        <taxon>Dikarya</taxon>
        <taxon>Ascomycota</taxon>
        <taxon>Pezizomycotina</taxon>
        <taxon>Dothideomycetes</taxon>
        <taxon>Dothideomycetidae</taxon>
        <taxon>Mycosphaerellales</taxon>
        <taxon>Mycosphaerellaceae</taxon>
        <taxon>Zymoseptoria</taxon>
    </lineage>
</organism>
<dbReference type="InterPro" id="IPR032821">
    <property type="entry name" value="PKS_assoc"/>
</dbReference>
<dbReference type="InterPro" id="IPR042104">
    <property type="entry name" value="PKS_dehydratase_sf"/>
</dbReference>
<feature type="active site" description="Proton donor; for dehydratase activity" evidence="6">
    <location>
        <position position="1042"/>
    </location>
</feature>
<dbReference type="SMART" id="SM00826">
    <property type="entry name" value="PKS_DH"/>
    <property type="match status" value="1"/>
</dbReference>
<dbReference type="OrthoDB" id="329835at2759"/>
<dbReference type="InterPro" id="IPR049551">
    <property type="entry name" value="PKS_DH_C"/>
</dbReference>
<feature type="region of interest" description="Disordered" evidence="7">
    <location>
        <begin position="2392"/>
        <end position="2448"/>
    </location>
</feature>
<dbReference type="GO" id="GO:0032259">
    <property type="term" value="P:methylation"/>
    <property type="evidence" value="ECO:0007669"/>
    <property type="project" value="UniProtKB-KW"/>
</dbReference>
<dbReference type="SUPFAM" id="SSF53335">
    <property type="entry name" value="S-adenosyl-L-methionine-dependent methyltransferases"/>
    <property type="match status" value="1"/>
</dbReference>
<dbReference type="EMBL" id="LAFY01004064">
    <property type="protein sequence ID" value="KJX95571.1"/>
    <property type="molecule type" value="Genomic_DNA"/>
</dbReference>
<dbReference type="InterPro" id="IPR020841">
    <property type="entry name" value="PKS_Beta-ketoAc_synthase_dom"/>
</dbReference>
<keyword evidence="1" id="KW-0596">Phosphopantetheine</keyword>
<dbReference type="InterPro" id="IPR057326">
    <property type="entry name" value="KR_dom"/>
</dbReference>
<dbReference type="InterPro" id="IPR013217">
    <property type="entry name" value="Methyltransf_12"/>
</dbReference>
<dbReference type="Pfam" id="PF07993">
    <property type="entry name" value="NAD_binding_4"/>
    <property type="match status" value="1"/>
</dbReference>
<dbReference type="InterPro" id="IPR020807">
    <property type="entry name" value="PKS_DH"/>
</dbReference>
<keyword evidence="2" id="KW-0597">Phosphoprotein</keyword>
<dbReference type="SUPFAM" id="SSF55048">
    <property type="entry name" value="Probable ACP-binding domain of malonyl-CoA ACP transacylase"/>
    <property type="match status" value="1"/>
</dbReference>
<dbReference type="InterPro" id="IPR014043">
    <property type="entry name" value="Acyl_transferase_dom"/>
</dbReference>
<dbReference type="Pfam" id="PF00698">
    <property type="entry name" value="Acyl_transf_1"/>
    <property type="match status" value="1"/>
</dbReference>
<dbReference type="GO" id="GO:0006633">
    <property type="term" value="P:fatty acid biosynthetic process"/>
    <property type="evidence" value="ECO:0007669"/>
    <property type="project" value="TreeGrafter"/>
</dbReference>
<dbReference type="InterPro" id="IPR029063">
    <property type="entry name" value="SAM-dependent_MTases_sf"/>
</dbReference>
<protein>
    <submittedName>
        <fullName evidence="10">Polyketide synthase like protein</fullName>
    </submittedName>
</protein>
<feature type="active site" description="Proton acceptor; for dehydratase activity" evidence="6">
    <location>
        <position position="865"/>
    </location>
</feature>
<dbReference type="InterPro" id="IPR016039">
    <property type="entry name" value="Thiolase-like"/>
</dbReference>
<evidence type="ECO:0000259" key="9">
    <source>
        <dbReference type="PROSITE" id="PS52019"/>
    </source>
</evidence>
<dbReference type="SMR" id="A0A0F4GDS8"/>
<evidence type="ECO:0000256" key="6">
    <source>
        <dbReference type="PROSITE-ProRule" id="PRU01363"/>
    </source>
</evidence>
<dbReference type="Gene3D" id="3.40.366.10">
    <property type="entry name" value="Malonyl-Coenzyme A Acyl Carrier Protein, domain 2"/>
    <property type="match status" value="1"/>
</dbReference>
<evidence type="ECO:0000313" key="10">
    <source>
        <dbReference type="EMBL" id="KJX95571.1"/>
    </source>
</evidence>
<evidence type="ECO:0000256" key="7">
    <source>
        <dbReference type="SAM" id="MobiDB-lite"/>
    </source>
</evidence>
<dbReference type="PANTHER" id="PTHR43775">
    <property type="entry name" value="FATTY ACID SYNTHASE"/>
    <property type="match status" value="1"/>
</dbReference>
<dbReference type="Pfam" id="PF02801">
    <property type="entry name" value="Ketoacyl-synt_C"/>
    <property type="match status" value="1"/>
</dbReference>
<dbReference type="GO" id="GO:0004312">
    <property type="term" value="F:fatty acid synthase activity"/>
    <property type="evidence" value="ECO:0007669"/>
    <property type="project" value="TreeGrafter"/>
</dbReference>
<evidence type="ECO:0000313" key="11">
    <source>
        <dbReference type="Proteomes" id="UP000033647"/>
    </source>
</evidence>
<dbReference type="Pfam" id="PF16197">
    <property type="entry name" value="KAsynt_C_assoc"/>
    <property type="match status" value="1"/>
</dbReference>
<dbReference type="InterPro" id="IPR013968">
    <property type="entry name" value="PKS_KR"/>
</dbReference>
<dbReference type="InterPro" id="IPR036291">
    <property type="entry name" value="NAD(P)-bd_dom_sf"/>
</dbReference>
<keyword evidence="3" id="KW-0489">Methyltransferase</keyword>
<name>A0A0F4GDS8_9PEZI</name>
<feature type="compositionally biased region" description="Polar residues" evidence="7">
    <location>
        <begin position="2419"/>
        <end position="2429"/>
    </location>
</feature>
<dbReference type="Pfam" id="PF08242">
    <property type="entry name" value="Methyltransf_12"/>
    <property type="match status" value="1"/>
</dbReference>